<evidence type="ECO:0000313" key="5">
    <source>
        <dbReference type="EMBL" id="AEK20830.1"/>
    </source>
</evidence>
<dbReference type="PROSITE" id="PS50207">
    <property type="entry name" value="CASPASE_P10"/>
    <property type="match status" value="1"/>
</dbReference>
<name>G0XQG9_MAMBR</name>
<dbReference type="SMART" id="SM00115">
    <property type="entry name" value="CASc"/>
    <property type="match status" value="1"/>
</dbReference>
<accession>G0XQG9</accession>
<dbReference type="InterPro" id="IPR029030">
    <property type="entry name" value="Caspase-like_dom_sf"/>
</dbReference>
<evidence type="ECO:0000256" key="2">
    <source>
        <dbReference type="RuleBase" id="RU003971"/>
    </source>
</evidence>
<dbReference type="PANTHER" id="PTHR10454:SF249">
    <property type="match status" value="1"/>
</dbReference>
<dbReference type="PROSITE" id="PS50208">
    <property type="entry name" value="CASPASE_P20"/>
    <property type="match status" value="1"/>
</dbReference>
<evidence type="ECO:0000256" key="1">
    <source>
        <dbReference type="ARBA" id="ARBA00010134"/>
    </source>
</evidence>
<gene>
    <name evidence="5" type="primary">Casp-4</name>
</gene>
<feature type="domain" description="Caspase family p20" evidence="4">
    <location>
        <begin position="166"/>
        <end position="285"/>
    </location>
</feature>
<dbReference type="GO" id="GO:0004197">
    <property type="term" value="F:cysteine-type endopeptidase activity"/>
    <property type="evidence" value="ECO:0007669"/>
    <property type="project" value="InterPro"/>
</dbReference>
<dbReference type="InterPro" id="IPR001309">
    <property type="entry name" value="Pept_C14_p20"/>
</dbReference>
<dbReference type="Gene3D" id="3.40.50.1460">
    <property type="match status" value="1"/>
</dbReference>
<protein>
    <submittedName>
        <fullName evidence="5">Caspase-4</fullName>
    </submittedName>
</protein>
<dbReference type="PROSITE" id="PS01122">
    <property type="entry name" value="CASPASE_CYS"/>
    <property type="match status" value="1"/>
</dbReference>
<dbReference type="GO" id="GO:0006508">
    <property type="term" value="P:proteolysis"/>
    <property type="evidence" value="ECO:0007669"/>
    <property type="project" value="InterPro"/>
</dbReference>
<feature type="domain" description="Caspase family p10" evidence="3">
    <location>
        <begin position="308"/>
        <end position="352"/>
    </location>
</feature>
<dbReference type="SUPFAM" id="SSF52129">
    <property type="entry name" value="Caspase-like"/>
    <property type="match status" value="1"/>
</dbReference>
<comment type="similarity">
    <text evidence="1 2">Belongs to the peptidase C14A family.</text>
</comment>
<dbReference type="InterPro" id="IPR015917">
    <property type="entry name" value="Pept_C14A"/>
</dbReference>
<dbReference type="InterPro" id="IPR033139">
    <property type="entry name" value="Caspase_cys_AS"/>
</dbReference>
<evidence type="ECO:0000259" key="4">
    <source>
        <dbReference type="PROSITE" id="PS50208"/>
    </source>
</evidence>
<dbReference type="InterPro" id="IPR011600">
    <property type="entry name" value="Pept_C14_caspase"/>
</dbReference>
<sequence length="352" mass="40063">MENDNTGYYPNYSGFQFLLKKNRGKKKKRGKKTKTHNITGYTKSDAGTLELLDDATLTDDNSGDTEEGSRDLVTLRANEDDAVFNDENRVSLDAMMSVAPEYEFETKVHVVENAELPESSVDKLNLEDEAFDTIESIDSKRQYSLNTRALPKEATTYELETFDKHALIIFNQKEIDGHQPRLGTEKDVDAMTKTFKNFGFEVTTHDNLTKDGIFDELKTFSERDFTDYGCVAVTILTHGSNNGMLRAKDQLYSEIEVINHFKDYSKPTLVTKPKIFIIQACRGTKIMTGMPVFHSGKIRKDLDEEDLEPYILPVESDLLILHSSYPGRASHRNELYGSWFIQTLCKKIDTLS</sequence>
<proteinExistence type="evidence at transcript level"/>
<reference evidence="5" key="1">
    <citation type="journal article" date="2011" name="BMC Genomics">
        <title>A comprehensive characterization of the caspase gene family in insects from the order Lepidoptera.</title>
        <authorList>
            <person name="Courtiade J."/>
            <person name="Pauchet Y."/>
            <person name="Vogel H."/>
            <person name="Heckel D.G."/>
        </authorList>
    </citation>
    <scope>NUCLEOTIDE SEQUENCE</scope>
</reference>
<dbReference type="Pfam" id="PF00656">
    <property type="entry name" value="Peptidase_C14"/>
    <property type="match status" value="1"/>
</dbReference>
<dbReference type="PANTHER" id="PTHR10454">
    <property type="entry name" value="CASPASE"/>
    <property type="match status" value="1"/>
</dbReference>
<feature type="non-terminal residue" evidence="5">
    <location>
        <position position="352"/>
    </location>
</feature>
<dbReference type="EMBL" id="HQ328973">
    <property type="protein sequence ID" value="AEK20830.1"/>
    <property type="molecule type" value="mRNA"/>
</dbReference>
<dbReference type="InterPro" id="IPR002138">
    <property type="entry name" value="Pept_C14_p10"/>
</dbReference>
<dbReference type="PRINTS" id="PR00376">
    <property type="entry name" value="IL1BCENZYME"/>
</dbReference>
<organism evidence="5">
    <name type="scientific">Mamestra brassicae</name>
    <name type="common">Cabbage moth</name>
    <dbReference type="NCBI Taxonomy" id="55057"/>
    <lineage>
        <taxon>Eukaryota</taxon>
        <taxon>Metazoa</taxon>
        <taxon>Ecdysozoa</taxon>
        <taxon>Arthropoda</taxon>
        <taxon>Hexapoda</taxon>
        <taxon>Insecta</taxon>
        <taxon>Pterygota</taxon>
        <taxon>Neoptera</taxon>
        <taxon>Endopterygota</taxon>
        <taxon>Lepidoptera</taxon>
        <taxon>Glossata</taxon>
        <taxon>Ditrysia</taxon>
        <taxon>Noctuoidea</taxon>
        <taxon>Noctuidae</taxon>
        <taxon>Noctuinae</taxon>
        <taxon>Hadenini</taxon>
        <taxon>Mamestra</taxon>
    </lineage>
</organism>
<dbReference type="InterPro" id="IPR002398">
    <property type="entry name" value="Pept_C14"/>
</dbReference>
<evidence type="ECO:0000259" key="3">
    <source>
        <dbReference type="PROSITE" id="PS50207"/>
    </source>
</evidence>
<dbReference type="AlphaFoldDB" id="G0XQG9"/>